<keyword evidence="7" id="KW-1185">Reference proteome</keyword>
<dbReference type="SMART" id="SM01340">
    <property type="entry name" value="DNA_mis_repair"/>
    <property type="match status" value="1"/>
</dbReference>
<dbReference type="EnsemblPlants" id="Kaladp0084s0059.1.v1.1">
    <property type="protein sequence ID" value="Kaladp0084s0059.1.v1.1"/>
    <property type="gene ID" value="Kaladp0084s0059.v1.1"/>
</dbReference>
<protein>
    <recommendedName>
        <fullName evidence="8">DNA mismatch repair protein MLH3</fullName>
    </recommendedName>
</protein>
<evidence type="ECO:0000259" key="4">
    <source>
        <dbReference type="SMART" id="SM00853"/>
    </source>
</evidence>
<dbReference type="PANTHER" id="PTHR10073:SF47">
    <property type="entry name" value="DNA MISMATCH REPAIR PROTEIN MLH3"/>
    <property type="match status" value="1"/>
</dbReference>
<evidence type="ECO:0000256" key="1">
    <source>
        <dbReference type="ARBA" id="ARBA00006082"/>
    </source>
</evidence>
<evidence type="ECO:0008006" key="8">
    <source>
        <dbReference type="Google" id="ProtNLM"/>
    </source>
</evidence>
<dbReference type="PROSITE" id="PS00058">
    <property type="entry name" value="DNA_MISMATCH_REPAIR_1"/>
    <property type="match status" value="1"/>
</dbReference>
<dbReference type="GO" id="GO:0005524">
    <property type="term" value="F:ATP binding"/>
    <property type="evidence" value="ECO:0007669"/>
    <property type="project" value="InterPro"/>
</dbReference>
<dbReference type="InterPro" id="IPR014790">
    <property type="entry name" value="MutL_C"/>
</dbReference>
<dbReference type="GO" id="GO:0032300">
    <property type="term" value="C:mismatch repair complex"/>
    <property type="evidence" value="ECO:0007669"/>
    <property type="project" value="InterPro"/>
</dbReference>
<dbReference type="InterPro" id="IPR036890">
    <property type="entry name" value="HATPase_C_sf"/>
</dbReference>
<dbReference type="Pfam" id="PF13589">
    <property type="entry name" value="HATPase_c_3"/>
    <property type="match status" value="1"/>
</dbReference>
<dbReference type="Gramene" id="Kaladp0084s0059.1.v1.1">
    <property type="protein sequence ID" value="Kaladp0084s0059.1.v1.1"/>
    <property type="gene ID" value="Kaladp0084s0059.v1.1"/>
</dbReference>
<dbReference type="GO" id="GO:0016887">
    <property type="term" value="F:ATP hydrolysis activity"/>
    <property type="evidence" value="ECO:0007669"/>
    <property type="project" value="InterPro"/>
</dbReference>
<dbReference type="InterPro" id="IPR002099">
    <property type="entry name" value="MutL/Mlh/PMS"/>
</dbReference>
<dbReference type="FunFam" id="3.30.565.10:FF:000003">
    <property type="entry name" value="DNA mismatch repair endonuclease MutL"/>
    <property type="match status" value="1"/>
</dbReference>
<dbReference type="InterPro" id="IPR042120">
    <property type="entry name" value="MutL_C_dimsub"/>
</dbReference>
<dbReference type="EnsemblPlants" id="Kaladp0084s0059.5.v1.1">
    <property type="protein sequence ID" value="Kaladp0084s0059.5.v1.1"/>
    <property type="gene ID" value="Kaladp0084s0059.v1.1"/>
</dbReference>
<organism evidence="6 7">
    <name type="scientific">Kalanchoe fedtschenkoi</name>
    <name type="common">Lavender scallops</name>
    <name type="synonym">South American air plant</name>
    <dbReference type="NCBI Taxonomy" id="63787"/>
    <lineage>
        <taxon>Eukaryota</taxon>
        <taxon>Viridiplantae</taxon>
        <taxon>Streptophyta</taxon>
        <taxon>Embryophyta</taxon>
        <taxon>Tracheophyta</taxon>
        <taxon>Spermatophyta</taxon>
        <taxon>Magnoliopsida</taxon>
        <taxon>eudicotyledons</taxon>
        <taxon>Gunneridae</taxon>
        <taxon>Pentapetalae</taxon>
        <taxon>Saxifragales</taxon>
        <taxon>Crassulaceae</taxon>
        <taxon>Kalanchoe</taxon>
    </lineage>
</organism>
<evidence type="ECO:0000259" key="5">
    <source>
        <dbReference type="SMART" id="SM01340"/>
    </source>
</evidence>
<reference evidence="6" key="1">
    <citation type="submission" date="2021-01" db="UniProtKB">
        <authorList>
            <consortium name="EnsemblPlants"/>
        </authorList>
    </citation>
    <scope>IDENTIFICATION</scope>
</reference>
<dbReference type="InterPro" id="IPR014721">
    <property type="entry name" value="Ribsml_uS5_D2-typ_fold_subgr"/>
</dbReference>
<dbReference type="OMA" id="DHHAVEH"/>
<evidence type="ECO:0000313" key="6">
    <source>
        <dbReference type="EnsemblPlants" id="Kaladp0084s0059.5.v1.1"/>
    </source>
</evidence>
<dbReference type="Proteomes" id="UP000594263">
    <property type="component" value="Unplaced"/>
</dbReference>
<dbReference type="EnsemblPlants" id="Kaladp0084s0059.3.v1.1">
    <property type="protein sequence ID" value="Kaladp0084s0059.3.v1.1"/>
    <property type="gene ID" value="Kaladp0084s0059.v1.1"/>
</dbReference>
<dbReference type="FunFam" id="3.30.1370.100:FF:000007">
    <property type="entry name" value="MUTL protein homolog 3"/>
    <property type="match status" value="1"/>
</dbReference>
<dbReference type="InterPro" id="IPR037198">
    <property type="entry name" value="MutL_C_sf"/>
</dbReference>
<feature type="domain" description="DNA mismatch repair protein S5" evidence="5">
    <location>
        <begin position="214"/>
        <end position="343"/>
    </location>
</feature>
<dbReference type="Gene3D" id="3.30.1540.20">
    <property type="entry name" value="MutL, C-terminal domain, dimerisation subdomain"/>
    <property type="match status" value="1"/>
</dbReference>
<dbReference type="Pfam" id="PF08676">
    <property type="entry name" value="MutL_C"/>
    <property type="match status" value="1"/>
</dbReference>
<dbReference type="SUPFAM" id="SSF54211">
    <property type="entry name" value="Ribosomal protein S5 domain 2-like"/>
    <property type="match status" value="1"/>
</dbReference>
<dbReference type="Gramene" id="Kaladp0084s0059.5.v1.1">
    <property type="protein sequence ID" value="Kaladp0084s0059.5.v1.1"/>
    <property type="gene ID" value="Kaladp0084s0059.v1.1"/>
</dbReference>
<dbReference type="Gene3D" id="3.30.1370.100">
    <property type="entry name" value="MutL, C-terminal domain, regulatory subdomain"/>
    <property type="match status" value="1"/>
</dbReference>
<keyword evidence="2" id="KW-0227">DNA damage</keyword>
<name>A0A7N0UTE4_KALFE</name>
<evidence type="ECO:0000313" key="7">
    <source>
        <dbReference type="Proteomes" id="UP000594263"/>
    </source>
</evidence>
<dbReference type="InterPro" id="IPR020568">
    <property type="entry name" value="Ribosomal_Su5_D2-typ_SF"/>
</dbReference>
<dbReference type="GO" id="GO:0006298">
    <property type="term" value="P:mismatch repair"/>
    <property type="evidence" value="ECO:0007669"/>
    <property type="project" value="InterPro"/>
</dbReference>
<dbReference type="Gramene" id="Kaladp0084s0059.4.v1.1">
    <property type="protein sequence ID" value="Kaladp0084s0059.4.v1.1"/>
    <property type="gene ID" value="Kaladp0084s0059.v1.1"/>
</dbReference>
<dbReference type="EnsemblPlants" id="Kaladp0084s0059.4.v1.1">
    <property type="protein sequence ID" value="Kaladp0084s0059.4.v1.1"/>
    <property type="gene ID" value="Kaladp0084s0059.v1.1"/>
</dbReference>
<sequence length="1265" mass="143343">MATIRPIPRAVHSTMRSGTVLFDLTRVVEELIYNSLDAGAKKVSVCVGIRNCYVKVVDDGSGIARDGLMLLGEKYATSKMKSLADTDAINTSFGFRGEALGSISDVSVLEIITKTHGRPNGYRKVIKGCKCLYLGVDDSRQDVGTTVTVRDLYYNQPVRRKHMQHSPRKVLHSVKKCVLRIALMQPNIYFTVVDSESEELLFSTQPSTSPLPLLVKNFGAETCENLIEFSNTDGMSGLSGYISGPQDTYSRKALQFVYINSRYVGKCLVHKLLNELASRFAYPDELTVKKRSKAQANPSYILNVTCPRSFYDLSLEPSHTSVEFKDWSSLLAFIERTIMKFWHKTHSGILSRTPAAFEEGDAHMSLEEDLRTQIHAVEDLCWTENAKSNMEFYTKKAIKKQHSDSPNTPSFGSEIIINDNEKQHSVRGFLFSEKCPSWDYDMESKSSKEGIDDYRCPGDDIFFLEDTSQLYCSYSAEKEKSSVEDYPSRVDGDFFQARPNINNKSGGKVPCDVNFEFGNNTSDFSYKPWLQSCSTKASTSFDRFSYANDDVKDIFRVKRNYASPPDRMEATQDECYKKSKFTGSAKIDPITNVFSCLPDRINSRYETQRQYVDLVDMVDGVTDDCLRTDNFVPRTLWQVDPVSDFLSPRRKRLCRLDRDLMPNSSEDRPRAVRKLDISCGSDIDIAGFGDENWSFDIQTPNSICEVRFGHSRESSDQPSFEPEAECKKGAYHGSSMCREVLDVLIDHDTCLGDIKEKCYDPSLESENFKYFNREAPKYFDRLYQDDYWSAEYENLFSNDVNHCYNSCIPDSFRAHSRFQSSFNDSPPSSSHFDYEECGMQYPVDVRYCREKRRSRSAPPIFRRKKKFLTLSDCKSYKKSSDSKTPIISSPNQGNVSAELLQSSGASHPHFMPIRAEDLFDDGSQTKSKQEMTLVVHQIQKKKLKTSQDHSVLYSSFEDFREAQVSSDSGMKWRDSCPISAVELSRNFHENKSHDQPNILDVSSEILHLSADFLVPECITKECLMDAKVLQQVDKKFIPIVGGGILAVIDQHAADERIKLEELRHKVLSGEVKMTTYLNEEQAMELPEAGYQLLHKYAVQIENWGWICDVHAQASDSFTKNMNLLHTSSTKAILLGVPCILGVSLSDIDLLEYLQQLADTDGSSTIPPAIIRILNSKACRGAIMFGDTLLPSECSLLVEELKNTLLCFQCAHGRPTTAPLVDLKALHKQIAKLPTSNGEPHDSWHGLYRHQISLERVEKRLSHSRN</sequence>
<dbReference type="InterPro" id="IPR014762">
    <property type="entry name" value="DNA_mismatch_repair_CS"/>
</dbReference>
<dbReference type="InterPro" id="IPR038973">
    <property type="entry name" value="MutL/Mlh/Pms-like"/>
</dbReference>
<dbReference type="Gene3D" id="3.30.230.10">
    <property type="match status" value="1"/>
</dbReference>
<feature type="domain" description="MutL C-terminal dimerisation" evidence="4">
    <location>
        <begin position="1028"/>
        <end position="1188"/>
    </location>
</feature>
<dbReference type="SUPFAM" id="SSF55874">
    <property type="entry name" value="ATPase domain of HSP90 chaperone/DNA topoisomerase II/histidine kinase"/>
    <property type="match status" value="1"/>
</dbReference>
<dbReference type="GO" id="GO:0030983">
    <property type="term" value="F:mismatched DNA binding"/>
    <property type="evidence" value="ECO:0007669"/>
    <property type="project" value="InterPro"/>
</dbReference>
<evidence type="ECO:0000256" key="2">
    <source>
        <dbReference type="ARBA" id="ARBA00022763"/>
    </source>
</evidence>
<dbReference type="InterPro" id="IPR013507">
    <property type="entry name" value="DNA_mismatch_S5_2-like"/>
</dbReference>
<dbReference type="SUPFAM" id="SSF118116">
    <property type="entry name" value="DNA mismatch repair protein MutL"/>
    <property type="match status" value="1"/>
</dbReference>
<proteinExistence type="inferred from homology"/>
<comment type="similarity">
    <text evidence="1">Belongs to the DNA mismatch repair MutL/HexB family.</text>
</comment>
<dbReference type="Gene3D" id="3.30.565.10">
    <property type="entry name" value="Histidine kinase-like ATPase, C-terminal domain"/>
    <property type="match status" value="1"/>
</dbReference>
<keyword evidence="3" id="KW-0234">DNA repair</keyword>
<dbReference type="GO" id="GO:0140664">
    <property type="term" value="F:ATP-dependent DNA damage sensor activity"/>
    <property type="evidence" value="ECO:0007669"/>
    <property type="project" value="InterPro"/>
</dbReference>
<accession>A0A7N0UTE4</accession>
<dbReference type="SMART" id="SM00853">
    <property type="entry name" value="MutL_C"/>
    <property type="match status" value="1"/>
</dbReference>
<dbReference type="NCBIfam" id="TIGR00585">
    <property type="entry name" value="mutl"/>
    <property type="match status" value="1"/>
</dbReference>
<dbReference type="AlphaFoldDB" id="A0A7N0UTE4"/>
<dbReference type="PANTHER" id="PTHR10073">
    <property type="entry name" value="DNA MISMATCH REPAIR PROTEIN MLH, PMS, MUTL"/>
    <property type="match status" value="1"/>
</dbReference>
<dbReference type="InterPro" id="IPR042121">
    <property type="entry name" value="MutL_C_regsub"/>
</dbReference>
<dbReference type="Pfam" id="PF01119">
    <property type="entry name" value="DNA_mis_repair"/>
    <property type="match status" value="1"/>
</dbReference>
<dbReference type="Gramene" id="Kaladp0084s0059.3.v1.1">
    <property type="protein sequence ID" value="Kaladp0084s0059.3.v1.1"/>
    <property type="gene ID" value="Kaladp0084s0059.v1.1"/>
</dbReference>
<evidence type="ECO:0000256" key="3">
    <source>
        <dbReference type="ARBA" id="ARBA00023204"/>
    </source>
</evidence>